<organism evidence="1 2">
    <name type="scientific">Flavipsychrobacter stenotrophus</name>
    <dbReference type="NCBI Taxonomy" id="2077091"/>
    <lineage>
        <taxon>Bacteria</taxon>
        <taxon>Pseudomonadati</taxon>
        <taxon>Bacteroidota</taxon>
        <taxon>Chitinophagia</taxon>
        <taxon>Chitinophagales</taxon>
        <taxon>Chitinophagaceae</taxon>
        <taxon>Flavipsychrobacter</taxon>
    </lineage>
</organism>
<sequence length="78" mass="8795">MATDVCYLQGTATDLIERMTQEDFFKFMYEMDMLLGRKVTVINIQNFQGPTDFQGPIEGSVVEQTLLKVLQEVATAGK</sequence>
<comment type="caution">
    <text evidence="1">The sequence shown here is derived from an EMBL/GenBank/DDBJ whole genome shotgun (WGS) entry which is preliminary data.</text>
</comment>
<name>A0A2S7SRJ7_9BACT</name>
<proteinExistence type="predicted"/>
<evidence type="ECO:0000313" key="2">
    <source>
        <dbReference type="Proteomes" id="UP000239872"/>
    </source>
</evidence>
<keyword evidence="2" id="KW-1185">Reference proteome</keyword>
<dbReference type="EMBL" id="PPSL01000006">
    <property type="protein sequence ID" value="PQJ09532.1"/>
    <property type="molecule type" value="Genomic_DNA"/>
</dbReference>
<gene>
    <name evidence="1" type="ORF">CJD36_020045</name>
</gene>
<accession>A0A2S7SRJ7</accession>
<protein>
    <submittedName>
        <fullName evidence="1">Uncharacterized protein</fullName>
    </submittedName>
</protein>
<reference evidence="1 2" key="1">
    <citation type="submission" date="2018-01" db="EMBL/GenBank/DDBJ databases">
        <title>A novel member of the phylum Bacteroidetes isolated from glacier ice.</title>
        <authorList>
            <person name="Liu Q."/>
            <person name="Xin Y.-H."/>
        </authorList>
    </citation>
    <scope>NUCLEOTIDE SEQUENCE [LARGE SCALE GENOMIC DNA]</scope>
    <source>
        <strain evidence="1 2">RB1R16</strain>
    </source>
</reference>
<dbReference type="AlphaFoldDB" id="A0A2S7SRJ7"/>
<dbReference type="Proteomes" id="UP000239872">
    <property type="component" value="Unassembled WGS sequence"/>
</dbReference>
<evidence type="ECO:0000313" key="1">
    <source>
        <dbReference type="EMBL" id="PQJ09532.1"/>
    </source>
</evidence>